<name>A0A8J5JWS3_HOMAM</name>
<gene>
    <name evidence="7" type="ORF">Hamer_G011951</name>
</gene>
<evidence type="ECO:0000313" key="7">
    <source>
        <dbReference type="EMBL" id="KAG7166022.1"/>
    </source>
</evidence>
<evidence type="ECO:0000256" key="5">
    <source>
        <dbReference type="SAM" id="MobiDB-lite"/>
    </source>
</evidence>
<keyword evidence="1" id="KW-0479">Metal-binding</keyword>
<keyword evidence="8" id="KW-1185">Reference proteome</keyword>
<evidence type="ECO:0000313" key="8">
    <source>
        <dbReference type="Proteomes" id="UP000747542"/>
    </source>
</evidence>
<evidence type="ECO:0000259" key="6">
    <source>
        <dbReference type="PROSITE" id="PS50157"/>
    </source>
</evidence>
<dbReference type="Proteomes" id="UP000747542">
    <property type="component" value="Unassembled WGS sequence"/>
</dbReference>
<feature type="region of interest" description="Disordered" evidence="5">
    <location>
        <begin position="236"/>
        <end position="332"/>
    </location>
</feature>
<keyword evidence="2 4" id="KW-0863">Zinc-finger</keyword>
<proteinExistence type="predicted"/>
<feature type="compositionally biased region" description="Polar residues" evidence="5">
    <location>
        <begin position="306"/>
        <end position="321"/>
    </location>
</feature>
<dbReference type="InterPro" id="IPR013087">
    <property type="entry name" value="Znf_C2H2_type"/>
</dbReference>
<keyword evidence="3" id="KW-0862">Zinc</keyword>
<dbReference type="InterPro" id="IPR022755">
    <property type="entry name" value="Znf_C2H2_jaz"/>
</dbReference>
<feature type="compositionally biased region" description="Basic residues" evidence="5">
    <location>
        <begin position="276"/>
        <end position="289"/>
    </location>
</feature>
<dbReference type="GO" id="GO:0008270">
    <property type="term" value="F:zinc ion binding"/>
    <property type="evidence" value="ECO:0007669"/>
    <property type="project" value="UniProtKB-KW"/>
</dbReference>
<organism evidence="7 8">
    <name type="scientific">Homarus americanus</name>
    <name type="common">American lobster</name>
    <dbReference type="NCBI Taxonomy" id="6706"/>
    <lineage>
        <taxon>Eukaryota</taxon>
        <taxon>Metazoa</taxon>
        <taxon>Ecdysozoa</taxon>
        <taxon>Arthropoda</taxon>
        <taxon>Crustacea</taxon>
        <taxon>Multicrustacea</taxon>
        <taxon>Malacostraca</taxon>
        <taxon>Eumalacostraca</taxon>
        <taxon>Eucarida</taxon>
        <taxon>Decapoda</taxon>
        <taxon>Pleocyemata</taxon>
        <taxon>Astacidea</taxon>
        <taxon>Nephropoidea</taxon>
        <taxon>Nephropidae</taxon>
        <taxon>Homarus</taxon>
    </lineage>
</organism>
<feature type="domain" description="C2H2-type" evidence="6">
    <location>
        <begin position="67"/>
        <end position="96"/>
    </location>
</feature>
<evidence type="ECO:0000256" key="2">
    <source>
        <dbReference type="ARBA" id="ARBA00022771"/>
    </source>
</evidence>
<sequence>MSAAQYNTGTMSRLKYPIDQSSARDVMKKFSDMAYSLVHINIFQEAIRILYSEDFVMSIDLSKRLQFRCLICNREMNSEHALAEHCRSGGHQKNRDKKYRESGEVNIDALSANYSPHSIHFKLLNSQVNPLGLQMVEEYDRGHGTTYYKCILCGAHGKLDTMYHHLIGKKHTDKYIKSGCVLESSILTVNEREEIRRKLVKEEGVNVRALKTIKGQELFPKKWQAEAITSTALRMAKLSKRESRSSSRSPSPGPSRSKDSRSRSYHLSSQRSPQHSPKRSPPRSPKRRCTMPSLRQSPKPSLRSPVRSQSRDGSPLSNYRNKSPPPTVTSVPVVAKTNSGTVALLSIPLPPQLQPPAPPVVESRDKSVQKHDLEELMIQFNFIVKSHTMSESDIKTAEDAKLAIDLMFKIAESLHNVTLVYQGDAKLKTDEMHNKLKKQNELLRGILGYIKQRMESTWNKENCR</sequence>
<protein>
    <submittedName>
        <fullName evidence="7">Putative Zinc-finger double-stranded RNA-binding-containing protein</fullName>
    </submittedName>
</protein>
<dbReference type="EMBL" id="JAHLQT010023139">
    <property type="protein sequence ID" value="KAG7166022.1"/>
    <property type="molecule type" value="Genomic_DNA"/>
</dbReference>
<reference evidence="7" key="1">
    <citation type="journal article" date="2021" name="Sci. Adv.">
        <title>The American lobster genome reveals insights on longevity, neural, and immune adaptations.</title>
        <authorList>
            <person name="Polinski J.M."/>
            <person name="Zimin A.V."/>
            <person name="Clark K.F."/>
            <person name="Kohn A.B."/>
            <person name="Sadowski N."/>
            <person name="Timp W."/>
            <person name="Ptitsyn A."/>
            <person name="Khanna P."/>
            <person name="Romanova D.Y."/>
            <person name="Williams P."/>
            <person name="Greenwood S.J."/>
            <person name="Moroz L.L."/>
            <person name="Walt D.R."/>
            <person name="Bodnar A.G."/>
        </authorList>
    </citation>
    <scope>NUCLEOTIDE SEQUENCE</scope>
    <source>
        <strain evidence="7">GMGI-L3</strain>
    </source>
</reference>
<dbReference type="Pfam" id="PF12171">
    <property type="entry name" value="zf-C2H2_jaz"/>
    <property type="match status" value="1"/>
</dbReference>
<dbReference type="AlphaFoldDB" id="A0A8J5JWS3"/>
<accession>A0A8J5JWS3</accession>
<evidence type="ECO:0000256" key="4">
    <source>
        <dbReference type="PROSITE-ProRule" id="PRU00042"/>
    </source>
</evidence>
<dbReference type="PROSITE" id="PS00028">
    <property type="entry name" value="ZINC_FINGER_C2H2_1"/>
    <property type="match status" value="1"/>
</dbReference>
<evidence type="ECO:0000256" key="1">
    <source>
        <dbReference type="ARBA" id="ARBA00022723"/>
    </source>
</evidence>
<evidence type="ECO:0000256" key="3">
    <source>
        <dbReference type="ARBA" id="ARBA00022833"/>
    </source>
</evidence>
<comment type="caution">
    <text evidence="7">The sequence shown here is derived from an EMBL/GenBank/DDBJ whole genome shotgun (WGS) entry which is preliminary data.</text>
</comment>
<dbReference type="PROSITE" id="PS50157">
    <property type="entry name" value="ZINC_FINGER_C2H2_2"/>
    <property type="match status" value="1"/>
</dbReference>
<dbReference type="OrthoDB" id="5877502at2759"/>